<feature type="domain" description="FAD-binding FR-type" evidence="14">
    <location>
        <begin position="449"/>
        <end position="593"/>
    </location>
</feature>
<proteinExistence type="inferred from homology"/>
<evidence type="ECO:0000256" key="5">
    <source>
        <dbReference type="ARBA" id="ARBA00022982"/>
    </source>
</evidence>
<dbReference type="InterPro" id="IPR013121">
    <property type="entry name" value="Fe_red_NAD-bd_6"/>
</dbReference>
<comment type="subcellular location">
    <subcellularLocation>
        <location evidence="1">Membrane</location>
        <topology evidence="1">Multi-pass membrane protein</topology>
    </subcellularLocation>
</comment>
<evidence type="ECO:0000313" key="16">
    <source>
        <dbReference type="Proteomes" id="UP000701801"/>
    </source>
</evidence>
<accession>A0A9N9PYR4</accession>
<evidence type="ECO:0000259" key="14">
    <source>
        <dbReference type="PROSITE" id="PS51384"/>
    </source>
</evidence>
<feature type="transmembrane region" description="Helical" evidence="12">
    <location>
        <begin position="395"/>
        <end position="413"/>
    </location>
</feature>
<evidence type="ECO:0000256" key="1">
    <source>
        <dbReference type="ARBA" id="ARBA00004141"/>
    </source>
</evidence>
<evidence type="ECO:0000256" key="3">
    <source>
        <dbReference type="ARBA" id="ARBA00022448"/>
    </source>
</evidence>
<dbReference type="OrthoDB" id="167398at2759"/>
<protein>
    <recommendedName>
        <fullName evidence="14">FAD-binding FR-type domain-containing protein</fullName>
    </recommendedName>
</protein>
<feature type="signal peptide" evidence="13">
    <location>
        <begin position="1"/>
        <end position="16"/>
    </location>
</feature>
<evidence type="ECO:0000256" key="7">
    <source>
        <dbReference type="ARBA" id="ARBA00023002"/>
    </source>
</evidence>
<keyword evidence="3" id="KW-0813">Transport</keyword>
<dbReference type="CDD" id="cd06186">
    <property type="entry name" value="NOX_Duox_like_FAD_NADP"/>
    <property type="match status" value="1"/>
</dbReference>
<feature type="transmembrane region" description="Helical" evidence="12">
    <location>
        <begin position="325"/>
        <end position="346"/>
    </location>
</feature>
<dbReference type="GO" id="GO:0000293">
    <property type="term" value="F:ferric-chelate reductase activity"/>
    <property type="evidence" value="ECO:0007669"/>
    <property type="project" value="UniProtKB-ARBA"/>
</dbReference>
<dbReference type="GO" id="GO:0015677">
    <property type="term" value="P:copper ion import"/>
    <property type="evidence" value="ECO:0007669"/>
    <property type="project" value="TreeGrafter"/>
</dbReference>
<dbReference type="PANTHER" id="PTHR32361:SF9">
    <property type="entry name" value="FERRIC REDUCTASE TRANSMEMBRANE COMPONENT 3-RELATED"/>
    <property type="match status" value="1"/>
</dbReference>
<evidence type="ECO:0000256" key="11">
    <source>
        <dbReference type="SAM" id="MobiDB-lite"/>
    </source>
</evidence>
<keyword evidence="10" id="KW-0325">Glycoprotein</keyword>
<dbReference type="Pfam" id="PF08030">
    <property type="entry name" value="NAD_binding_6"/>
    <property type="match status" value="1"/>
</dbReference>
<dbReference type="SFLD" id="SFLDS00052">
    <property type="entry name" value="Ferric_Reductase_Domain"/>
    <property type="match status" value="1"/>
</dbReference>
<dbReference type="Pfam" id="PF01794">
    <property type="entry name" value="Ferric_reduct"/>
    <property type="match status" value="1"/>
</dbReference>
<keyword evidence="5" id="KW-0249">Electron transport</keyword>
<evidence type="ECO:0000256" key="4">
    <source>
        <dbReference type="ARBA" id="ARBA00022692"/>
    </source>
</evidence>
<evidence type="ECO:0000313" key="15">
    <source>
        <dbReference type="EMBL" id="CAG8973080.1"/>
    </source>
</evidence>
<dbReference type="PANTHER" id="PTHR32361">
    <property type="entry name" value="FERRIC/CUPRIC REDUCTASE TRANSMEMBRANE COMPONENT"/>
    <property type="match status" value="1"/>
</dbReference>
<feature type="transmembrane region" description="Helical" evidence="12">
    <location>
        <begin position="245"/>
        <end position="266"/>
    </location>
</feature>
<dbReference type="GO" id="GO:0006879">
    <property type="term" value="P:intracellular iron ion homeostasis"/>
    <property type="evidence" value="ECO:0007669"/>
    <property type="project" value="TreeGrafter"/>
</dbReference>
<evidence type="ECO:0000256" key="10">
    <source>
        <dbReference type="ARBA" id="ARBA00023180"/>
    </source>
</evidence>
<gene>
    <name evidence="15" type="ORF">HYALB_00009384</name>
</gene>
<dbReference type="PROSITE" id="PS51384">
    <property type="entry name" value="FAD_FR"/>
    <property type="match status" value="1"/>
</dbReference>
<feature type="compositionally biased region" description="Polar residues" evidence="11">
    <location>
        <begin position="541"/>
        <end position="551"/>
    </location>
</feature>
<dbReference type="SUPFAM" id="SSF52343">
    <property type="entry name" value="Ferredoxin reductase-like, C-terminal NADP-linked domain"/>
    <property type="match status" value="1"/>
</dbReference>
<keyword evidence="7" id="KW-0560">Oxidoreductase</keyword>
<keyword evidence="6 12" id="KW-1133">Transmembrane helix</keyword>
<feature type="region of interest" description="Disordered" evidence="11">
    <location>
        <begin position="509"/>
        <end position="551"/>
    </location>
</feature>
<evidence type="ECO:0000256" key="2">
    <source>
        <dbReference type="ARBA" id="ARBA00006278"/>
    </source>
</evidence>
<feature type="transmembrane region" description="Helical" evidence="12">
    <location>
        <begin position="286"/>
        <end position="304"/>
    </location>
</feature>
<feature type="transmembrane region" description="Helical" evidence="12">
    <location>
        <begin position="156"/>
        <end position="179"/>
    </location>
</feature>
<evidence type="ECO:0000256" key="8">
    <source>
        <dbReference type="ARBA" id="ARBA00023065"/>
    </source>
</evidence>
<keyword evidence="9 12" id="KW-0472">Membrane</keyword>
<comment type="similarity">
    <text evidence="2">Belongs to the ferric reductase (FRE) family.</text>
</comment>
<sequence>MLLIFILIHYITLASARASLQQDEYCFVACQQILRGVRFNNTAPKTGQPWPACGNELEFTSLYLCNKLYCTDDERRRGIDGLNERCRRFYNATAPPYSLIDGFTGDEILELHHLEVGELNREAPSIHNEVLVPSKELYGLAWDTLDAAYFELDIHIIYGFAMYYFWVAVVSIGVISRLIRLGLNSMSPMQAWQEIPSDPHIENSVAKRIYHPYTMLKRYITVPATFGFTHAQNIKWCTVPTRIQSIAIAAFVISNIVLCSVSYHVFEDNLYWPNVSTQVWRYVADRTGIISTANLALIWAFGIRNNTLLWLTGWNFATYNNFHRWVARVATVEAVVHSVAYTVLIFENGTWSAAWQVYADYYQSRWFVAGVLATVFMVGVCAFSVYPLRRKLYEIFLFLHIVLSILILATMWYHVEIFNGDYSGFIWPCVFIWTFDRLSRIARMLLFNRRFWNTQAQVTYDSTSNIIRLVVPYSTSFIKPPPGTFYFISVLNDRIWESHPFTLSYSTSNDTSSPSSSLGTITPPSRPSSLSRSRGNSSESQTLLSPSQSETPPASMVFIIRPYNGFTSRLRSHANSSSTRVLIEGPYGETQPFEKYRNVLFIVGGTGIAVPLSYMDTLLKSSSTTSIKVIWAVREHQFLHDAIIRDFRGAIGSEKLSLEAYITNDSGVEEIKDDLGLKVRIGRPDVFQEVEEAARESGGRPLAVVACGPGLMADETRRAFVQMLERGYGNVEYFEESFNW</sequence>
<dbReference type="InterPro" id="IPR039261">
    <property type="entry name" value="FNR_nucleotide-bd"/>
</dbReference>
<keyword evidence="8" id="KW-0406">Ion transport</keyword>
<evidence type="ECO:0000256" key="9">
    <source>
        <dbReference type="ARBA" id="ARBA00023136"/>
    </source>
</evidence>
<evidence type="ECO:0000256" key="12">
    <source>
        <dbReference type="SAM" id="Phobius"/>
    </source>
</evidence>
<organism evidence="15 16">
    <name type="scientific">Hymenoscyphus albidus</name>
    <dbReference type="NCBI Taxonomy" id="595503"/>
    <lineage>
        <taxon>Eukaryota</taxon>
        <taxon>Fungi</taxon>
        <taxon>Dikarya</taxon>
        <taxon>Ascomycota</taxon>
        <taxon>Pezizomycotina</taxon>
        <taxon>Leotiomycetes</taxon>
        <taxon>Helotiales</taxon>
        <taxon>Helotiaceae</taxon>
        <taxon>Hymenoscyphus</taxon>
    </lineage>
</organism>
<feature type="transmembrane region" description="Helical" evidence="12">
    <location>
        <begin position="366"/>
        <end position="388"/>
    </location>
</feature>
<keyword evidence="16" id="KW-1185">Reference proteome</keyword>
<reference evidence="15" key="1">
    <citation type="submission" date="2021-07" db="EMBL/GenBank/DDBJ databases">
        <authorList>
            <person name="Durling M."/>
        </authorList>
    </citation>
    <scope>NUCLEOTIDE SEQUENCE</scope>
</reference>
<dbReference type="InterPro" id="IPR013130">
    <property type="entry name" value="Fe3_Rdtase_TM_dom"/>
</dbReference>
<dbReference type="SFLD" id="SFLDG01168">
    <property type="entry name" value="Ferric_reductase_subgroup_(FRE"/>
    <property type="match status" value="1"/>
</dbReference>
<dbReference type="Proteomes" id="UP000701801">
    <property type="component" value="Unassembled WGS sequence"/>
</dbReference>
<keyword evidence="13" id="KW-0732">Signal</keyword>
<dbReference type="GO" id="GO:0005886">
    <property type="term" value="C:plasma membrane"/>
    <property type="evidence" value="ECO:0007669"/>
    <property type="project" value="TreeGrafter"/>
</dbReference>
<dbReference type="Gene3D" id="3.40.50.80">
    <property type="entry name" value="Nucleotide-binding domain of ferredoxin-NADP reductase (FNR) module"/>
    <property type="match status" value="1"/>
</dbReference>
<dbReference type="AlphaFoldDB" id="A0A9N9PYR4"/>
<evidence type="ECO:0000256" key="6">
    <source>
        <dbReference type="ARBA" id="ARBA00022989"/>
    </source>
</evidence>
<dbReference type="InterPro" id="IPR051410">
    <property type="entry name" value="Ferric/Cupric_Reductase"/>
</dbReference>
<dbReference type="Pfam" id="PF08022">
    <property type="entry name" value="FAD_binding_8"/>
    <property type="match status" value="1"/>
</dbReference>
<dbReference type="InterPro" id="IPR017927">
    <property type="entry name" value="FAD-bd_FR_type"/>
</dbReference>
<dbReference type="EMBL" id="CAJVRM010000062">
    <property type="protein sequence ID" value="CAG8973080.1"/>
    <property type="molecule type" value="Genomic_DNA"/>
</dbReference>
<comment type="caution">
    <text evidence="15">The sequence shown here is derived from an EMBL/GenBank/DDBJ whole genome shotgun (WGS) entry which is preliminary data.</text>
</comment>
<dbReference type="GO" id="GO:0006826">
    <property type="term" value="P:iron ion transport"/>
    <property type="evidence" value="ECO:0007669"/>
    <property type="project" value="TreeGrafter"/>
</dbReference>
<evidence type="ECO:0000256" key="13">
    <source>
        <dbReference type="SAM" id="SignalP"/>
    </source>
</evidence>
<dbReference type="InterPro" id="IPR013112">
    <property type="entry name" value="FAD-bd_8"/>
</dbReference>
<keyword evidence="4 12" id="KW-0812">Transmembrane</keyword>
<name>A0A9N9PYR4_9HELO</name>
<feature type="compositionally biased region" description="Low complexity" evidence="11">
    <location>
        <begin position="509"/>
        <end position="540"/>
    </location>
</feature>
<feature type="chain" id="PRO_5040420658" description="FAD-binding FR-type domain-containing protein" evidence="13">
    <location>
        <begin position="17"/>
        <end position="740"/>
    </location>
</feature>